<name>A0A554VQ35_9FLAO</name>
<reference evidence="1 2" key="1">
    <citation type="submission" date="2019-07" db="EMBL/GenBank/DDBJ databases">
        <title>The draft genome sequence of Aquimarina algiphila M91.</title>
        <authorList>
            <person name="Meng X."/>
        </authorList>
    </citation>
    <scope>NUCLEOTIDE SEQUENCE [LARGE SCALE GENOMIC DNA]</scope>
    <source>
        <strain evidence="1 2">M91</strain>
    </source>
</reference>
<organism evidence="1 2">
    <name type="scientific">Aquimarina algiphila</name>
    <dbReference type="NCBI Taxonomy" id="2047982"/>
    <lineage>
        <taxon>Bacteria</taxon>
        <taxon>Pseudomonadati</taxon>
        <taxon>Bacteroidota</taxon>
        <taxon>Flavobacteriia</taxon>
        <taxon>Flavobacteriales</taxon>
        <taxon>Flavobacteriaceae</taxon>
        <taxon>Aquimarina</taxon>
    </lineage>
</organism>
<evidence type="ECO:0000313" key="2">
    <source>
        <dbReference type="Proteomes" id="UP000318833"/>
    </source>
</evidence>
<dbReference type="AlphaFoldDB" id="A0A554VQ35"/>
<evidence type="ECO:0000313" key="1">
    <source>
        <dbReference type="EMBL" id="TSE10646.1"/>
    </source>
</evidence>
<dbReference type="RefSeq" id="WP_143915467.1">
    <property type="nucleotide sequence ID" value="NZ_CANMIK010000006.1"/>
</dbReference>
<dbReference type="EMBL" id="VLNR01000005">
    <property type="protein sequence ID" value="TSE10646.1"/>
    <property type="molecule type" value="Genomic_DNA"/>
</dbReference>
<sequence>MYNLKKNVEHNDDDVEDLFNLLEKNLNCSQTLIHHIDAFIERKHPNENMLNVLTTVRNTCAVNAMNITRLTRSF</sequence>
<gene>
    <name evidence="1" type="ORF">FOF46_03435</name>
</gene>
<accession>A0A554VQ35</accession>
<dbReference type="Proteomes" id="UP000318833">
    <property type="component" value="Unassembled WGS sequence"/>
</dbReference>
<dbReference type="OrthoDB" id="1164718at2"/>
<keyword evidence="2" id="KW-1185">Reference proteome</keyword>
<proteinExistence type="predicted"/>
<comment type="caution">
    <text evidence="1">The sequence shown here is derived from an EMBL/GenBank/DDBJ whole genome shotgun (WGS) entry which is preliminary data.</text>
</comment>
<protein>
    <submittedName>
        <fullName evidence="1">Uncharacterized protein</fullName>
    </submittedName>
</protein>